<gene>
    <name evidence="2" type="ORF">G6048_26435</name>
</gene>
<sequence length="155" mass="16916">MKTTSRTGKAAATGIFAVALVATSGAASVATAQGSQDVSRQTAGVRADSIAAKCRNHGRNYVVREYFRGPARYTLRCGTSTWGWKHIQHRWNTRFDNKISNTIANGRQNYVPNGFSLWTLPPCSEETFRVLIGTPAGGNDIRTAYKVTDRSASRC</sequence>
<keyword evidence="1" id="KW-0732">Signal</keyword>
<comment type="caution">
    <text evidence="2">The sequence shown here is derived from an EMBL/GenBank/DDBJ whole genome shotgun (WGS) entry which is preliminary data.</text>
</comment>
<feature type="signal peptide" evidence="1">
    <location>
        <begin position="1"/>
        <end position="32"/>
    </location>
</feature>
<dbReference type="Proteomes" id="UP001518140">
    <property type="component" value="Unassembled WGS sequence"/>
</dbReference>
<dbReference type="RefSeq" id="WP_165342087.1">
    <property type="nucleotide sequence ID" value="NZ_JAAKZX010000094.1"/>
</dbReference>
<reference evidence="2 3" key="1">
    <citation type="submission" date="2020-02" db="EMBL/GenBank/DDBJ databases">
        <title>Whole-genome analyses of novel actinobacteria.</title>
        <authorList>
            <person name="Sahin N."/>
            <person name="Tokatli A."/>
        </authorList>
    </citation>
    <scope>NUCLEOTIDE SEQUENCE [LARGE SCALE GENOMIC DNA]</scope>
    <source>
        <strain evidence="2 3">YC419</strain>
    </source>
</reference>
<evidence type="ECO:0000256" key="1">
    <source>
        <dbReference type="SAM" id="SignalP"/>
    </source>
</evidence>
<keyword evidence="3" id="KW-1185">Reference proteome</keyword>
<proteinExistence type="predicted"/>
<accession>A0ABX0DY14</accession>
<evidence type="ECO:0000313" key="2">
    <source>
        <dbReference type="EMBL" id="NGO45530.1"/>
    </source>
</evidence>
<feature type="chain" id="PRO_5047032643" description="DUF2690 domain-containing protein" evidence="1">
    <location>
        <begin position="33"/>
        <end position="155"/>
    </location>
</feature>
<evidence type="ECO:0008006" key="4">
    <source>
        <dbReference type="Google" id="ProtNLM"/>
    </source>
</evidence>
<evidence type="ECO:0000313" key="3">
    <source>
        <dbReference type="Proteomes" id="UP001518140"/>
    </source>
</evidence>
<dbReference type="EMBL" id="JAAKZX010000094">
    <property type="protein sequence ID" value="NGO45530.1"/>
    <property type="molecule type" value="Genomic_DNA"/>
</dbReference>
<organism evidence="2 3">
    <name type="scientific">Streptomyces ureilyticus</name>
    <dbReference type="NCBI Taxonomy" id="1775131"/>
    <lineage>
        <taxon>Bacteria</taxon>
        <taxon>Bacillati</taxon>
        <taxon>Actinomycetota</taxon>
        <taxon>Actinomycetes</taxon>
        <taxon>Kitasatosporales</taxon>
        <taxon>Streptomycetaceae</taxon>
        <taxon>Streptomyces</taxon>
    </lineage>
</organism>
<protein>
    <recommendedName>
        <fullName evidence="4">DUF2690 domain-containing protein</fullName>
    </recommendedName>
</protein>
<name>A0ABX0DY14_9ACTN</name>